<comment type="function">
    <text evidence="8">Interconversion of serine and glycine.</text>
</comment>
<dbReference type="Pfam" id="PF00464">
    <property type="entry name" value="SHMT"/>
    <property type="match status" value="1"/>
</dbReference>
<evidence type="ECO:0000259" key="9">
    <source>
        <dbReference type="Pfam" id="PF00464"/>
    </source>
</evidence>
<keyword evidence="4 8" id="KW-0554">One-carbon metabolism</keyword>
<evidence type="ECO:0000256" key="1">
    <source>
        <dbReference type="ARBA" id="ARBA00001933"/>
    </source>
</evidence>
<keyword evidence="5 8" id="KW-0808">Transferase</keyword>
<gene>
    <name evidence="10" type="ORF">NESM_000422700</name>
</gene>
<dbReference type="Gene3D" id="3.90.1150.10">
    <property type="entry name" value="Aspartate Aminotransferase, domain 1"/>
    <property type="match status" value="1"/>
</dbReference>
<dbReference type="InterPro" id="IPR015424">
    <property type="entry name" value="PyrdxlP-dep_Trfase"/>
</dbReference>
<evidence type="ECO:0000313" key="11">
    <source>
        <dbReference type="Proteomes" id="UP001430356"/>
    </source>
</evidence>
<dbReference type="GO" id="GO:0004372">
    <property type="term" value="F:glycine hydroxymethyltransferase activity"/>
    <property type="evidence" value="ECO:0007669"/>
    <property type="project" value="UniProtKB-EC"/>
</dbReference>
<dbReference type="EMBL" id="JAECZO010000046">
    <property type="protein sequence ID" value="KAK7195000.1"/>
    <property type="molecule type" value="Genomic_DNA"/>
</dbReference>
<dbReference type="Proteomes" id="UP001430356">
    <property type="component" value="Unassembled WGS sequence"/>
</dbReference>
<comment type="caution">
    <text evidence="10">The sequence shown here is derived from an EMBL/GenBank/DDBJ whole genome shotgun (WGS) entry which is preliminary data.</text>
</comment>
<feature type="modified residue" description="N6-(pyridoxal phosphate)lysine" evidence="7">
    <location>
        <position position="261"/>
    </location>
</feature>
<evidence type="ECO:0000256" key="6">
    <source>
        <dbReference type="ARBA" id="ARBA00022898"/>
    </source>
</evidence>
<dbReference type="InterPro" id="IPR039429">
    <property type="entry name" value="SHMT-like_dom"/>
</dbReference>
<evidence type="ECO:0000256" key="4">
    <source>
        <dbReference type="ARBA" id="ARBA00022563"/>
    </source>
</evidence>
<protein>
    <recommendedName>
        <fullName evidence="8">Serine hydroxymethyltransferase</fullName>
        <ecNumber evidence="8">2.1.2.1</ecNumber>
    </recommendedName>
</protein>
<dbReference type="SUPFAM" id="SSF53383">
    <property type="entry name" value="PLP-dependent transferases"/>
    <property type="match status" value="1"/>
</dbReference>
<dbReference type="GO" id="GO:0019264">
    <property type="term" value="P:glycine biosynthetic process from serine"/>
    <property type="evidence" value="ECO:0007669"/>
    <property type="project" value="InterPro"/>
</dbReference>
<dbReference type="PANTHER" id="PTHR11680">
    <property type="entry name" value="SERINE HYDROXYMETHYLTRANSFERASE"/>
    <property type="match status" value="1"/>
</dbReference>
<evidence type="ECO:0000256" key="2">
    <source>
        <dbReference type="ARBA" id="ARBA00004777"/>
    </source>
</evidence>
<evidence type="ECO:0000313" key="10">
    <source>
        <dbReference type="EMBL" id="KAK7195000.1"/>
    </source>
</evidence>
<evidence type="ECO:0000256" key="3">
    <source>
        <dbReference type="ARBA" id="ARBA00006376"/>
    </source>
</evidence>
<comment type="similarity">
    <text evidence="3 8">Belongs to the SHMT family.</text>
</comment>
<dbReference type="Gene3D" id="3.40.640.10">
    <property type="entry name" value="Type I PLP-dependent aspartate aminotransferase-like (Major domain)"/>
    <property type="match status" value="1"/>
</dbReference>
<comment type="cofactor">
    <cofactor evidence="1 7 8">
        <name>pyridoxal 5'-phosphate</name>
        <dbReference type="ChEBI" id="CHEBI:597326"/>
    </cofactor>
</comment>
<reference evidence="10 11" key="1">
    <citation type="journal article" date="2021" name="MBio">
        <title>A New Model Trypanosomatid, Novymonas esmeraldas: Genomic Perception of Its 'Candidatus Pandoraea novymonadis' Endosymbiont.</title>
        <authorList>
            <person name="Zakharova A."/>
            <person name="Saura A."/>
            <person name="Butenko A."/>
            <person name="Podesvova L."/>
            <person name="Warmusova S."/>
            <person name="Kostygov A.Y."/>
            <person name="Nenarokova A."/>
            <person name="Lukes J."/>
            <person name="Opperdoes F.R."/>
            <person name="Yurchenko V."/>
        </authorList>
    </citation>
    <scope>NUCLEOTIDE SEQUENCE [LARGE SCALE GENOMIC DNA]</scope>
    <source>
        <strain evidence="10 11">E262AT.01</strain>
    </source>
</reference>
<dbReference type="PANTHER" id="PTHR11680:SF35">
    <property type="entry name" value="SERINE HYDROXYMETHYLTRANSFERASE 1"/>
    <property type="match status" value="1"/>
</dbReference>
<dbReference type="GO" id="GO:0035999">
    <property type="term" value="P:tetrahydrofolate interconversion"/>
    <property type="evidence" value="ECO:0007669"/>
    <property type="project" value="InterPro"/>
</dbReference>
<dbReference type="InterPro" id="IPR015421">
    <property type="entry name" value="PyrdxlP-dep_Trfase_major"/>
</dbReference>
<feature type="domain" description="Serine hydroxymethyltransferase-like" evidence="9">
    <location>
        <begin position="31"/>
        <end position="423"/>
    </location>
</feature>
<dbReference type="GO" id="GO:0005739">
    <property type="term" value="C:mitochondrion"/>
    <property type="evidence" value="ECO:0007669"/>
    <property type="project" value="TreeGrafter"/>
</dbReference>
<comment type="catalytic activity">
    <reaction evidence="8">
        <text>(6R)-5,10-methylene-5,6,7,8-tetrahydrofolate + glycine + H2O = (6S)-5,6,7,8-tetrahydrofolate + L-serine</text>
        <dbReference type="Rhea" id="RHEA:15481"/>
        <dbReference type="ChEBI" id="CHEBI:15377"/>
        <dbReference type="ChEBI" id="CHEBI:15636"/>
        <dbReference type="ChEBI" id="CHEBI:33384"/>
        <dbReference type="ChEBI" id="CHEBI:57305"/>
        <dbReference type="ChEBI" id="CHEBI:57453"/>
        <dbReference type="EC" id="2.1.2.1"/>
    </reaction>
</comment>
<dbReference type="PROSITE" id="PS00096">
    <property type="entry name" value="SHMT"/>
    <property type="match status" value="1"/>
</dbReference>
<dbReference type="AlphaFoldDB" id="A0AAW0EMM5"/>
<sequence>MIRGASLLLRAAATGAAQGPRLASLPGNAALKDHDPEVHQLLQREMRRQLDGLELIASENFTSRAVLECLGSVLTNKYAEGLPGHRYYGGTEVVDEVENMCIRRALAAFRLDAATWGVNVQPYSGSPANLAVYTALLRPHDRLMGLDLPAGGHLTHGFYTATKRISSSSLFFESLPYSLTPEGLVDYDQLAYLASVYKPRLIIAGGSAYPRDWDYKRYRAICDSIGAYLMVDMSHFSGLVAAEEHNNPFEYADVVTSTTHKTLRGPRSGMIFFKKEVTQGKTTVNVAEAINNAVFPALQGGPHMHQIAGVATQLKEVASPEWREYARQVKANAKALAAALADGGEALVSGGTDNHLLLWNLRPHGLTGSKVEKLLDLTHITTNKNTIVGDKSAQTPHGIRLGTPALTTRGFVEKDVQQVAQFLLRSVRLSKEVQKAAGSTKLTDFVKAAEASPAVKEMAEEVKAFARQYPFPGLESAYPN</sequence>
<dbReference type="NCBIfam" id="NF000586">
    <property type="entry name" value="PRK00011.1"/>
    <property type="match status" value="1"/>
</dbReference>
<dbReference type="CDD" id="cd00378">
    <property type="entry name" value="SHMT"/>
    <property type="match status" value="1"/>
</dbReference>
<comment type="pathway">
    <text evidence="2 8">One-carbon metabolism; tetrahydrofolate interconversion.</text>
</comment>
<keyword evidence="11" id="KW-1185">Reference proteome</keyword>
<dbReference type="InterPro" id="IPR049943">
    <property type="entry name" value="Ser_HO-MeTrfase-like"/>
</dbReference>
<keyword evidence="6 7" id="KW-0663">Pyridoxal phosphate</keyword>
<dbReference type="HAMAP" id="MF_00051">
    <property type="entry name" value="SHMT"/>
    <property type="match status" value="1"/>
</dbReference>
<dbReference type="PIRSF" id="PIRSF000412">
    <property type="entry name" value="SHMT"/>
    <property type="match status" value="1"/>
</dbReference>
<name>A0AAW0EMM5_9TRYP</name>
<dbReference type="InterPro" id="IPR015422">
    <property type="entry name" value="PyrdxlP-dep_Trfase_small"/>
</dbReference>
<dbReference type="FunFam" id="3.40.640.10:FF:000097">
    <property type="entry name" value="Serine hydroxymethyltransferase"/>
    <property type="match status" value="1"/>
</dbReference>
<dbReference type="InterPro" id="IPR019798">
    <property type="entry name" value="Ser_HO-MeTrfase_PLP_BS"/>
</dbReference>
<proteinExistence type="inferred from homology"/>
<dbReference type="InterPro" id="IPR001085">
    <property type="entry name" value="Ser_HO-MeTrfase"/>
</dbReference>
<dbReference type="GO" id="GO:0030170">
    <property type="term" value="F:pyridoxal phosphate binding"/>
    <property type="evidence" value="ECO:0007669"/>
    <property type="project" value="InterPro"/>
</dbReference>
<evidence type="ECO:0000256" key="8">
    <source>
        <dbReference type="RuleBase" id="RU000585"/>
    </source>
</evidence>
<evidence type="ECO:0000256" key="7">
    <source>
        <dbReference type="PIRSR" id="PIRSR000412-50"/>
    </source>
</evidence>
<accession>A0AAW0EMM5</accession>
<dbReference type="EC" id="2.1.2.1" evidence="8"/>
<organism evidence="10 11">
    <name type="scientific">Novymonas esmeraldas</name>
    <dbReference type="NCBI Taxonomy" id="1808958"/>
    <lineage>
        <taxon>Eukaryota</taxon>
        <taxon>Discoba</taxon>
        <taxon>Euglenozoa</taxon>
        <taxon>Kinetoplastea</taxon>
        <taxon>Metakinetoplastina</taxon>
        <taxon>Trypanosomatida</taxon>
        <taxon>Trypanosomatidae</taxon>
        <taxon>Novymonas</taxon>
    </lineage>
</organism>
<evidence type="ECO:0000256" key="5">
    <source>
        <dbReference type="ARBA" id="ARBA00022679"/>
    </source>
</evidence>